<dbReference type="EMBL" id="LRRQ01000119">
    <property type="protein sequence ID" value="OAM88846.1"/>
    <property type="molecule type" value="Genomic_DNA"/>
</dbReference>
<dbReference type="GO" id="GO:0004645">
    <property type="term" value="F:1,4-alpha-oligoglucan phosphorylase activity"/>
    <property type="evidence" value="ECO:0007669"/>
    <property type="project" value="InterPro"/>
</dbReference>
<evidence type="ECO:0000259" key="2">
    <source>
        <dbReference type="Pfam" id="PF17385"/>
    </source>
</evidence>
<dbReference type="STRING" id="1184151.AW736_17680"/>
<protein>
    <submittedName>
        <fullName evidence="4">D-galactosyl-beta-1-4-L-rhamnose phosphorylase</fullName>
    </submittedName>
</protein>
<proteinExistence type="predicted"/>
<feature type="domain" description="Lacto-N-biose phosphorylase C-terminal" evidence="3">
    <location>
        <begin position="682"/>
        <end position="735"/>
    </location>
</feature>
<evidence type="ECO:0000313" key="5">
    <source>
        <dbReference type="Proteomes" id="UP000078486"/>
    </source>
</evidence>
<dbReference type="InterPro" id="IPR029062">
    <property type="entry name" value="Class_I_gatase-like"/>
</dbReference>
<dbReference type="InterPro" id="IPR013780">
    <property type="entry name" value="Glyco_hydro_b"/>
</dbReference>
<dbReference type="InterPro" id="IPR035356">
    <property type="entry name" value="LBP_C"/>
</dbReference>
<accession>A0A178IIE0</accession>
<dbReference type="Gene3D" id="2.60.40.10">
    <property type="entry name" value="Immunoglobulins"/>
    <property type="match status" value="1"/>
</dbReference>
<gene>
    <name evidence="4" type="ORF">AW736_17680</name>
</gene>
<dbReference type="InterPro" id="IPR035080">
    <property type="entry name" value="Lact_bio_phlase-like_N"/>
</dbReference>
<organism evidence="4 5">
    <name type="scientific">Termitidicoccus mucosus</name>
    <dbReference type="NCBI Taxonomy" id="1184151"/>
    <lineage>
        <taxon>Bacteria</taxon>
        <taxon>Pseudomonadati</taxon>
        <taxon>Verrucomicrobiota</taxon>
        <taxon>Opitutia</taxon>
        <taxon>Opitutales</taxon>
        <taxon>Opitutaceae</taxon>
        <taxon>Termitidicoccus</taxon>
    </lineage>
</organism>
<comment type="caution">
    <text evidence="4">The sequence shown here is derived from an EMBL/GenBank/DDBJ whole genome shotgun (WGS) entry which is preliminary data.</text>
</comment>
<keyword evidence="5" id="KW-1185">Reference proteome</keyword>
<dbReference type="InterPro" id="IPR035363">
    <property type="entry name" value="LBP_M"/>
</dbReference>
<dbReference type="Gene3D" id="2.60.40.1180">
    <property type="entry name" value="Golgi alpha-mannosidase II"/>
    <property type="match status" value="1"/>
</dbReference>
<sequence>MTSDISTGSFTLPGEAGFEQLTLRLAKKWGADTIRDSDGTQLSPEIVQSGYAIYSTVCLVRSVQPWARTHRDKLQQNFLMSRPVVAAKSSVTVTLLDGYYTEQFAVNFKDSPKQWWQVFDRTTGDEVPKSKWSVNPRKGAVTITGAYPGHRYTVNFLAFRIWEEISMYNHLTNNWGDREHLAAVDPMQPETQKALLAFLDGWLRGHPDTKVVRFTSMFYNFSWFWGADHKRLRDIYSDWGDYEMTVSPRALRLFEKKHGYRLTSEDFVNGGLYNSTHNAPSRRYRDYMAFVHDFVIEFGRKCIDLVHRHGKLAYVFYDDHWIGVEPSSPRFAEFGFDGLIKCVFNAFEVRLCAHSRGVSTKELRLHPYLFPTGLKGEPTFQKGGGGNPTLDAKNFWIDARRGIVRAPIDRIGLGGYLSLVEPWPDFQDYIEQVAQEFRLLKSFHAGDTPYVAPFKVAVLTAWGDLRAWTCSGHFMQNVELYHVLETLAGLPLDVQFISLDDVAARGVPRGVRAIINCGRAGTAWSGGHHWDDPRVEAALAEWVRKGGGFVGIAEPSARPQPGQNFRLAQVLGLDRDNGERLANGSYNYDAPAAGAAAPHFITADLADGRAPDLGKGVDGIYVLGGGTQVLADGDGSPRLATHVFGKGRAVYLSGFKFSHENTRLLHRALFWAAADEAAWGAWHAENFYTECSWFPKKKKLVVINNAGTPQTTRVTLGDGRTALPVGLDAHGIAILDV</sequence>
<feature type="domain" description="Lacto-N-biose phosphorylase-like N-terminal TIM barrel" evidence="1">
    <location>
        <begin position="8"/>
        <end position="451"/>
    </location>
</feature>
<dbReference type="InterPro" id="IPR013783">
    <property type="entry name" value="Ig-like_fold"/>
</dbReference>
<dbReference type="SUPFAM" id="SSF52317">
    <property type="entry name" value="Class I glutamine amidotransferase-like"/>
    <property type="match status" value="1"/>
</dbReference>
<dbReference type="Gene3D" id="3.40.50.880">
    <property type="match status" value="1"/>
</dbReference>
<dbReference type="RefSeq" id="WP_068771594.1">
    <property type="nucleotide sequence ID" value="NZ_CP109796.1"/>
</dbReference>
<evidence type="ECO:0000259" key="1">
    <source>
        <dbReference type="Pfam" id="PF09508"/>
    </source>
</evidence>
<dbReference type="Pfam" id="PF17386">
    <property type="entry name" value="LBP_C"/>
    <property type="match status" value="1"/>
</dbReference>
<dbReference type="Gene3D" id="3.20.20.80">
    <property type="entry name" value="Glycosidases"/>
    <property type="match status" value="1"/>
</dbReference>
<dbReference type="Pfam" id="PF09508">
    <property type="entry name" value="Lact_bio_phlase"/>
    <property type="match status" value="1"/>
</dbReference>
<dbReference type="AlphaFoldDB" id="A0A178IIE0"/>
<dbReference type="InterPro" id="IPR012711">
    <property type="entry name" value="Lacto-N-biose_phosphorylase"/>
</dbReference>
<name>A0A178IIE0_9BACT</name>
<dbReference type="NCBIfam" id="TIGR02336">
    <property type="entry name" value="1,3-beta-galactosyl-N-acetylhexosamine phosphorylase"/>
    <property type="match status" value="1"/>
</dbReference>
<evidence type="ECO:0000313" key="4">
    <source>
        <dbReference type="EMBL" id="OAM88846.1"/>
    </source>
</evidence>
<dbReference type="Proteomes" id="UP000078486">
    <property type="component" value="Unassembled WGS sequence"/>
</dbReference>
<feature type="domain" description="Lacto-N-biose phosphorylase central" evidence="2">
    <location>
        <begin position="455"/>
        <end position="676"/>
    </location>
</feature>
<evidence type="ECO:0000259" key="3">
    <source>
        <dbReference type="Pfam" id="PF17386"/>
    </source>
</evidence>
<dbReference type="Pfam" id="PF17385">
    <property type="entry name" value="LBP_M"/>
    <property type="match status" value="1"/>
</dbReference>
<reference evidence="4 5" key="1">
    <citation type="submission" date="2016-01" db="EMBL/GenBank/DDBJ databases">
        <title>High potential of lignocellulose degradation of a new Verrucomicrobia species.</title>
        <authorList>
            <person name="Wang Y."/>
            <person name="Shi Y."/>
            <person name="Qiu Z."/>
            <person name="Liu S."/>
            <person name="Yang H."/>
        </authorList>
    </citation>
    <scope>NUCLEOTIDE SEQUENCE [LARGE SCALE GENOMIC DNA]</scope>
    <source>
        <strain evidence="4 5">TSB47</strain>
    </source>
</reference>
<dbReference type="OrthoDB" id="5834503at2"/>